<sequence>MKLSSHHTMGLFDDYVSYVTKYQALYGPRTIVLYQNGSFFECYGVDNETEKIGLVREVSEMINIQLTRRNKAILENDRTNFLLAGFPISQLDRYVNILTEDNQYVVVIVEQITPPPNPQRGVTNVVSPGTNLKYLNHPQGNYLVSIYLENEGQKTHQIKTVELITVGLAAIDVSTGHNIIYQISNSLEDHHRTKDETCRFLQTFQPQEVLINTRKIETPMDVLIHQWDLTHLLVHGSLDQVPSDYYRISYQNEFLKKIFPQTGMLKPIEFINSEKWSTATVSYLLLLDFCYRQKENLVEHITTPQCWNHHQSLTLENNCINQLNLSGTLASGSQKLSNVFNLIDHTSTAMGKRLLKEQLLLPLTDPSVITQRYDYIEDFRQENEEKVHDELKHLPGHQHTYLYQNYESDLKSIVDLERLHRKICLGLLQPCEFNQLHTSYLAILQMITRLQQDSIPQPHLKTLLSTPTTSTLENSLRKYMSDYSKILDLDQSAKYNLNTVSGSFFQRGYQPEIDQLQDQMQETEDYFIQLSHHLGQLAGGNNYVTYEHTEDYGYHLEVTTARWNTCLAQYTKPISFRTTQQNQQHHLYVIPKESLEIIKNRTGKNCKITSEEIRSLSAKLKTNQSGLLKLVIETYRNFLSQTYQQWQDCMHSIVHFVAQLDVYKSLAKTSLLYHYCRPQILVSTGSVSSQIDAHQLRHPLIERLSDQCPYVPQDLQFTSEQQGVLLYGVNSAGKSSLMKAMGIALIMAQAGMYVPATHFAYRPYQSIMTRILGNDDLFKGLSSFAVEMSELRSILKRATRNTLVLGDEICHGTETFSGVAIVASAIVTLVHLGANFLFATHLHQLTQIPQVTQLSNVKMYHLKVTFNEITGALIYDRHLEPGAGNPTYGLEVAKAMDLDRDFIDLANNIRKDLLGLQDTIVSTKKSKYNSEVYLDRCAIPGCSNPAELTHHIKFQADADPQGFLDQHLQKNHRSNLIGLCRMCHSMVHDDQPGHWRYQIKGYQMTTHGPVLDYCKIQNLGGLCPPIAPLPNPQNLGGHYPSQKIILKLKPGLGINHLVS</sequence>
<dbReference type="GO" id="GO:0005739">
    <property type="term" value="C:mitochondrion"/>
    <property type="evidence" value="ECO:0007669"/>
    <property type="project" value="TreeGrafter"/>
</dbReference>
<dbReference type="EMBL" id="MN739186">
    <property type="protein sequence ID" value="QHS92690.1"/>
    <property type="molecule type" value="Genomic_DNA"/>
</dbReference>
<dbReference type="Gene3D" id="3.40.50.300">
    <property type="entry name" value="P-loop containing nucleotide triphosphate hydrolases"/>
    <property type="match status" value="1"/>
</dbReference>
<dbReference type="InterPro" id="IPR036678">
    <property type="entry name" value="MutS_con_dom_sf"/>
</dbReference>
<dbReference type="GO" id="GO:0005524">
    <property type="term" value="F:ATP binding"/>
    <property type="evidence" value="ECO:0007669"/>
    <property type="project" value="UniProtKB-KW"/>
</dbReference>
<dbReference type="PROSITE" id="PS00486">
    <property type="entry name" value="DNA_MISMATCH_REPAIR_2"/>
    <property type="match status" value="1"/>
</dbReference>
<dbReference type="Pfam" id="PF05192">
    <property type="entry name" value="MutS_III"/>
    <property type="match status" value="1"/>
</dbReference>
<protein>
    <recommendedName>
        <fullName evidence="7">DNA mismatch repair proteins mutS family domain-containing protein</fullName>
    </recommendedName>
</protein>
<dbReference type="SMART" id="SM00534">
    <property type="entry name" value="MUTSac"/>
    <property type="match status" value="1"/>
</dbReference>
<dbReference type="SMART" id="SM00533">
    <property type="entry name" value="MUTSd"/>
    <property type="match status" value="1"/>
</dbReference>
<dbReference type="InterPro" id="IPR045076">
    <property type="entry name" value="MutS"/>
</dbReference>
<dbReference type="InterPro" id="IPR027417">
    <property type="entry name" value="P-loop_NTPase"/>
</dbReference>
<reference evidence="8" key="1">
    <citation type="journal article" date="2020" name="Nature">
        <title>Giant virus diversity and host interactions through global metagenomics.</title>
        <authorList>
            <person name="Schulz F."/>
            <person name="Roux S."/>
            <person name="Paez-Espino D."/>
            <person name="Jungbluth S."/>
            <person name="Walsh D.A."/>
            <person name="Denef V.J."/>
            <person name="McMahon K.D."/>
            <person name="Konstantinidis K.T."/>
            <person name="Eloe-Fadrosh E.A."/>
            <person name="Kyrpides N.C."/>
            <person name="Woyke T."/>
        </authorList>
    </citation>
    <scope>NUCLEOTIDE SEQUENCE</scope>
    <source>
        <strain evidence="8">GVMAG-M-3300014204-73</strain>
    </source>
</reference>
<dbReference type="PIRSF" id="PIRSF037677">
    <property type="entry name" value="DNA_mis_repair_Msh6"/>
    <property type="match status" value="1"/>
</dbReference>
<feature type="domain" description="DNA mismatch repair proteins mutS family" evidence="7">
    <location>
        <begin position="802"/>
        <end position="818"/>
    </location>
</feature>
<dbReference type="AlphaFoldDB" id="A0A6C0BKV8"/>
<dbReference type="InterPro" id="IPR000432">
    <property type="entry name" value="DNA_mismatch_repair_MutS_C"/>
</dbReference>
<dbReference type="Gene3D" id="3.40.1170.10">
    <property type="entry name" value="DNA repair protein MutS, domain I"/>
    <property type="match status" value="1"/>
</dbReference>
<name>A0A6C0BKV8_9ZZZZ</name>
<organism evidence="8">
    <name type="scientific">viral metagenome</name>
    <dbReference type="NCBI Taxonomy" id="1070528"/>
    <lineage>
        <taxon>unclassified sequences</taxon>
        <taxon>metagenomes</taxon>
        <taxon>organismal metagenomes</taxon>
    </lineage>
</organism>
<dbReference type="InterPro" id="IPR007696">
    <property type="entry name" value="DNA_mismatch_repair_MutS_core"/>
</dbReference>
<keyword evidence="5" id="KW-0238">DNA-binding</keyword>
<dbReference type="GO" id="GO:0006298">
    <property type="term" value="P:mismatch repair"/>
    <property type="evidence" value="ECO:0007669"/>
    <property type="project" value="InterPro"/>
</dbReference>
<evidence type="ECO:0000256" key="2">
    <source>
        <dbReference type="ARBA" id="ARBA00022741"/>
    </source>
</evidence>
<proteinExistence type="inferred from homology"/>
<dbReference type="GO" id="GO:0043504">
    <property type="term" value="P:mitochondrial DNA repair"/>
    <property type="evidence" value="ECO:0007669"/>
    <property type="project" value="TreeGrafter"/>
</dbReference>
<dbReference type="InterPro" id="IPR007695">
    <property type="entry name" value="DNA_mismatch_repair_MutS-lik_N"/>
</dbReference>
<dbReference type="Gene3D" id="1.10.1420.10">
    <property type="match status" value="2"/>
</dbReference>
<dbReference type="PANTHER" id="PTHR11361:SF34">
    <property type="entry name" value="DNA MISMATCH REPAIR PROTEIN MSH1, MITOCHONDRIAL"/>
    <property type="match status" value="1"/>
</dbReference>
<dbReference type="InterPro" id="IPR016151">
    <property type="entry name" value="DNA_mismatch_repair_MutS_N"/>
</dbReference>
<dbReference type="InterPro" id="IPR017261">
    <property type="entry name" value="DNA_mismatch_repair_MutS/MSH"/>
</dbReference>
<accession>A0A6C0BKV8</accession>
<comment type="similarity">
    <text evidence="1">Belongs to the DNA mismatch repair MutS family.</text>
</comment>
<keyword evidence="4" id="KW-0067">ATP-binding</keyword>
<dbReference type="Gene3D" id="3.30.420.110">
    <property type="entry name" value="MutS, connector domain"/>
    <property type="match status" value="1"/>
</dbReference>
<keyword evidence="3" id="KW-0227">DNA damage</keyword>
<dbReference type="SUPFAM" id="SSF55271">
    <property type="entry name" value="DNA repair protein MutS, domain I"/>
    <property type="match status" value="1"/>
</dbReference>
<dbReference type="CDD" id="cd00085">
    <property type="entry name" value="HNHc"/>
    <property type="match status" value="1"/>
</dbReference>
<evidence type="ECO:0000256" key="4">
    <source>
        <dbReference type="ARBA" id="ARBA00022840"/>
    </source>
</evidence>
<keyword evidence="6" id="KW-0234">DNA repair</keyword>
<keyword evidence="2" id="KW-0547">Nucleotide-binding</keyword>
<evidence type="ECO:0000256" key="5">
    <source>
        <dbReference type="ARBA" id="ARBA00023125"/>
    </source>
</evidence>
<evidence type="ECO:0000256" key="3">
    <source>
        <dbReference type="ARBA" id="ARBA00022763"/>
    </source>
</evidence>
<dbReference type="PANTHER" id="PTHR11361">
    <property type="entry name" value="DNA MISMATCH REPAIR PROTEIN MUTS FAMILY MEMBER"/>
    <property type="match status" value="1"/>
</dbReference>
<dbReference type="GO" id="GO:0005634">
    <property type="term" value="C:nucleus"/>
    <property type="evidence" value="ECO:0007669"/>
    <property type="project" value="TreeGrafter"/>
</dbReference>
<evidence type="ECO:0000259" key="7">
    <source>
        <dbReference type="PROSITE" id="PS00486"/>
    </source>
</evidence>
<dbReference type="SUPFAM" id="SSF48334">
    <property type="entry name" value="DNA repair protein MutS, domain III"/>
    <property type="match status" value="1"/>
</dbReference>
<dbReference type="Pfam" id="PF01624">
    <property type="entry name" value="MutS_I"/>
    <property type="match status" value="1"/>
</dbReference>
<dbReference type="SUPFAM" id="SSF53150">
    <property type="entry name" value="DNA repair protein MutS, domain II"/>
    <property type="match status" value="1"/>
</dbReference>
<dbReference type="InterPro" id="IPR003615">
    <property type="entry name" value="HNH_nuc"/>
</dbReference>
<dbReference type="GO" id="GO:0140664">
    <property type="term" value="F:ATP-dependent DNA damage sensor activity"/>
    <property type="evidence" value="ECO:0007669"/>
    <property type="project" value="InterPro"/>
</dbReference>
<dbReference type="SUPFAM" id="SSF52540">
    <property type="entry name" value="P-loop containing nucleoside triphosphate hydrolases"/>
    <property type="match status" value="1"/>
</dbReference>
<evidence type="ECO:0000313" key="8">
    <source>
        <dbReference type="EMBL" id="QHS92690.1"/>
    </source>
</evidence>
<dbReference type="InterPro" id="IPR036187">
    <property type="entry name" value="DNA_mismatch_repair_MutS_sf"/>
</dbReference>
<evidence type="ECO:0000256" key="6">
    <source>
        <dbReference type="ARBA" id="ARBA00023204"/>
    </source>
</evidence>
<dbReference type="GO" id="GO:0030983">
    <property type="term" value="F:mismatched DNA binding"/>
    <property type="evidence" value="ECO:0007669"/>
    <property type="project" value="InterPro"/>
</dbReference>
<evidence type="ECO:0000256" key="1">
    <source>
        <dbReference type="ARBA" id="ARBA00006271"/>
    </source>
</evidence>
<dbReference type="Pfam" id="PF00488">
    <property type="entry name" value="MutS_V"/>
    <property type="match status" value="1"/>
</dbReference>